<dbReference type="GO" id="GO:0008677">
    <property type="term" value="F:2-dehydropantoate 2-reductase activity"/>
    <property type="evidence" value="ECO:0007669"/>
    <property type="project" value="UniProtKB-EC"/>
</dbReference>
<evidence type="ECO:0000256" key="10">
    <source>
        <dbReference type="RuleBase" id="RU362068"/>
    </source>
</evidence>
<comment type="pathway">
    <text evidence="1 10">Cofactor biosynthesis; (R)-pantothenate biosynthesis; (R)-pantoate from 3-methyl-2-oxobutanoate: step 2/2.</text>
</comment>
<dbReference type="InterPro" id="IPR008927">
    <property type="entry name" value="6-PGluconate_DH-like_C_sf"/>
</dbReference>
<name>A0ABU0HYC1_9HYPH</name>
<dbReference type="Pfam" id="PF08546">
    <property type="entry name" value="ApbA_C"/>
    <property type="match status" value="1"/>
</dbReference>
<keyword evidence="14" id="KW-1185">Reference proteome</keyword>
<dbReference type="Proteomes" id="UP001231124">
    <property type="component" value="Unassembled WGS sequence"/>
</dbReference>
<organism evidence="13 14">
    <name type="scientific">Methylobacterium aerolatum</name>
    <dbReference type="NCBI Taxonomy" id="418708"/>
    <lineage>
        <taxon>Bacteria</taxon>
        <taxon>Pseudomonadati</taxon>
        <taxon>Pseudomonadota</taxon>
        <taxon>Alphaproteobacteria</taxon>
        <taxon>Hyphomicrobiales</taxon>
        <taxon>Methylobacteriaceae</taxon>
        <taxon>Methylobacterium</taxon>
    </lineage>
</organism>
<dbReference type="SUPFAM" id="SSF48179">
    <property type="entry name" value="6-phosphogluconate dehydrogenase C-terminal domain-like"/>
    <property type="match status" value="1"/>
</dbReference>
<dbReference type="NCBIfam" id="TIGR00745">
    <property type="entry name" value="apbA_panE"/>
    <property type="match status" value="1"/>
</dbReference>
<comment type="function">
    <text evidence="10">Catalyzes the NADPH-dependent reduction of ketopantoate into pantoic acid.</text>
</comment>
<keyword evidence="7 10" id="KW-0560">Oxidoreductase</keyword>
<proteinExistence type="inferred from homology"/>
<gene>
    <name evidence="13" type="ORF">QO012_001353</name>
</gene>
<evidence type="ECO:0000256" key="7">
    <source>
        <dbReference type="ARBA" id="ARBA00023002"/>
    </source>
</evidence>
<evidence type="ECO:0000313" key="13">
    <source>
        <dbReference type="EMBL" id="MDQ0446862.1"/>
    </source>
</evidence>
<dbReference type="SUPFAM" id="SSF51735">
    <property type="entry name" value="NAD(P)-binding Rossmann-fold domains"/>
    <property type="match status" value="1"/>
</dbReference>
<dbReference type="Pfam" id="PF02558">
    <property type="entry name" value="ApbA"/>
    <property type="match status" value="1"/>
</dbReference>
<feature type="domain" description="Ketopantoate reductase C-terminal" evidence="12">
    <location>
        <begin position="182"/>
        <end position="303"/>
    </location>
</feature>
<dbReference type="InterPro" id="IPR036291">
    <property type="entry name" value="NAD(P)-bd_dom_sf"/>
</dbReference>
<dbReference type="InterPro" id="IPR013328">
    <property type="entry name" value="6PGD_dom2"/>
</dbReference>
<sequence length="309" mass="32243">MRTLVVGAGATGGYYGARLAEAGADITFLVRPARAERLAAEGLRVLSPLGDCHLPRPQTVTVGAVSEAGPFDLVILSCKAYDLASAIEDVAPAVGEGTAILPLLNGMAHLDALDARFGAGRVLGGSCAIAATLTPEGAIRQMTELCSITYGERDGSASARIAAVDALMGNGAKLQPRRSDRILQEMWEKWVFLATLAGATTLMRAAVGDIVAAPGGEAFILALHGECTAIAEAAGYAPREKVAAGARTQLTARGSTFTASMLRDIDNRGRIEADHVIGDLIARRGTLATPELDRVYTGLKAYEARRARD</sequence>
<dbReference type="Gene3D" id="1.10.1040.10">
    <property type="entry name" value="N-(1-d-carboxylethyl)-l-norvaline Dehydrogenase, domain 2"/>
    <property type="match status" value="1"/>
</dbReference>
<dbReference type="EMBL" id="JAUSVP010000003">
    <property type="protein sequence ID" value="MDQ0446862.1"/>
    <property type="molecule type" value="Genomic_DNA"/>
</dbReference>
<evidence type="ECO:0000259" key="11">
    <source>
        <dbReference type="Pfam" id="PF02558"/>
    </source>
</evidence>
<comment type="caution">
    <text evidence="13">The sequence shown here is derived from an EMBL/GenBank/DDBJ whole genome shotgun (WGS) entry which is preliminary data.</text>
</comment>
<keyword evidence="5 10" id="KW-0566">Pantothenate biosynthesis</keyword>
<evidence type="ECO:0000313" key="14">
    <source>
        <dbReference type="Proteomes" id="UP001231124"/>
    </source>
</evidence>
<evidence type="ECO:0000256" key="8">
    <source>
        <dbReference type="ARBA" id="ARBA00032024"/>
    </source>
</evidence>
<evidence type="ECO:0000256" key="4">
    <source>
        <dbReference type="ARBA" id="ARBA00019465"/>
    </source>
</evidence>
<dbReference type="InterPro" id="IPR013752">
    <property type="entry name" value="KPA_reductase"/>
</dbReference>
<comment type="similarity">
    <text evidence="2 10">Belongs to the ketopantoate reductase family.</text>
</comment>
<reference evidence="13 14" key="1">
    <citation type="submission" date="2023-07" db="EMBL/GenBank/DDBJ databases">
        <title>Genomic Encyclopedia of Type Strains, Phase IV (KMG-IV): sequencing the most valuable type-strain genomes for metagenomic binning, comparative biology and taxonomic classification.</title>
        <authorList>
            <person name="Goeker M."/>
        </authorList>
    </citation>
    <scope>NUCLEOTIDE SEQUENCE [LARGE SCALE GENOMIC DNA]</scope>
    <source>
        <strain evidence="13 14">DSM 19013</strain>
    </source>
</reference>
<evidence type="ECO:0000256" key="2">
    <source>
        <dbReference type="ARBA" id="ARBA00007870"/>
    </source>
</evidence>
<dbReference type="PANTHER" id="PTHR21708:SF26">
    <property type="entry name" value="2-DEHYDROPANTOATE 2-REDUCTASE"/>
    <property type="match status" value="1"/>
</dbReference>
<evidence type="ECO:0000256" key="1">
    <source>
        <dbReference type="ARBA" id="ARBA00004994"/>
    </source>
</evidence>
<dbReference type="EC" id="1.1.1.169" evidence="3 10"/>
<evidence type="ECO:0000256" key="9">
    <source>
        <dbReference type="ARBA" id="ARBA00048793"/>
    </source>
</evidence>
<feature type="domain" description="Ketopantoate reductase N-terminal" evidence="11">
    <location>
        <begin position="4"/>
        <end position="154"/>
    </location>
</feature>
<accession>A0ABU0HYC1</accession>
<dbReference type="InterPro" id="IPR013332">
    <property type="entry name" value="KPR_N"/>
</dbReference>
<keyword evidence="6 10" id="KW-0521">NADP</keyword>
<evidence type="ECO:0000256" key="3">
    <source>
        <dbReference type="ARBA" id="ARBA00013014"/>
    </source>
</evidence>
<dbReference type="PANTHER" id="PTHR21708">
    <property type="entry name" value="PROBABLE 2-DEHYDROPANTOATE 2-REDUCTASE"/>
    <property type="match status" value="1"/>
</dbReference>
<dbReference type="InterPro" id="IPR051402">
    <property type="entry name" value="KPR-Related"/>
</dbReference>
<dbReference type="InterPro" id="IPR003710">
    <property type="entry name" value="ApbA"/>
</dbReference>
<dbReference type="RefSeq" id="WP_238201625.1">
    <property type="nucleotide sequence ID" value="NZ_BPQE01000004.1"/>
</dbReference>
<evidence type="ECO:0000259" key="12">
    <source>
        <dbReference type="Pfam" id="PF08546"/>
    </source>
</evidence>
<protein>
    <recommendedName>
        <fullName evidence="4 10">2-dehydropantoate 2-reductase</fullName>
        <ecNumber evidence="3 10">1.1.1.169</ecNumber>
    </recommendedName>
    <alternativeName>
        <fullName evidence="8 10">Ketopantoate reductase</fullName>
    </alternativeName>
</protein>
<comment type="catalytic activity">
    <reaction evidence="9 10">
        <text>(R)-pantoate + NADP(+) = 2-dehydropantoate + NADPH + H(+)</text>
        <dbReference type="Rhea" id="RHEA:16233"/>
        <dbReference type="ChEBI" id="CHEBI:11561"/>
        <dbReference type="ChEBI" id="CHEBI:15378"/>
        <dbReference type="ChEBI" id="CHEBI:15980"/>
        <dbReference type="ChEBI" id="CHEBI:57783"/>
        <dbReference type="ChEBI" id="CHEBI:58349"/>
        <dbReference type="EC" id="1.1.1.169"/>
    </reaction>
</comment>
<dbReference type="Gene3D" id="3.40.50.720">
    <property type="entry name" value="NAD(P)-binding Rossmann-like Domain"/>
    <property type="match status" value="1"/>
</dbReference>
<evidence type="ECO:0000256" key="5">
    <source>
        <dbReference type="ARBA" id="ARBA00022655"/>
    </source>
</evidence>
<evidence type="ECO:0000256" key="6">
    <source>
        <dbReference type="ARBA" id="ARBA00022857"/>
    </source>
</evidence>
<dbReference type="NCBIfam" id="NF005094">
    <property type="entry name" value="PRK06522.2-5"/>
    <property type="match status" value="1"/>
</dbReference>